<proteinExistence type="predicted"/>
<organism evidence="1 2">
    <name type="scientific">Massilia phyllostachyos</name>
    <dbReference type="NCBI Taxonomy" id="2898585"/>
    <lineage>
        <taxon>Bacteria</taxon>
        <taxon>Pseudomonadati</taxon>
        <taxon>Pseudomonadota</taxon>
        <taxon>Betaproteobacteria</taxon>
        <taxon>Burkholderiales</taxon>
        <taxon>Oxalobacteraceae</taxon>
        <taxon>Telluria group</taxon>
        <taxon>Massilia</taxon>
    </lineage>
</organism>
<dbReference type="RefSeq" id="WP_231057774.1">
    <property type="nucleotide sequence ID" value="NZ_JAJNOC010000002.1"/>
</dbReference>
<keyword evidence="2" id="KW-1185">Reference proteome</keyword>
<protein>
    <submittedName>
        <fullName evidence="1">Uncharacterized protein</fullName>
    </submittedName>
</protein>
<dbReference type="EMBL" id="JAJNOC010000002">
    <property type="protein sequence ID" value="MCD2516457.1"/>
    <property type="molecule type" value="Genomic_DNA"/>
</dbReference>
<reference evidence="1" key="1">
    <citation type="submission" date="2021-11" db="EMBL/GenBank/DDBJ databases">
        <title>The complete genome of Massilia sp sp. G4R7.</title>
        <authorList>
            <person name="Liu L."/>
            <person name="Yue J."/>
            <person name="Yuan J."/>
            <person name="Yang F."/>
            <person name="Li L."/>
        </authorList>
    </citation>
    <scope>NUCLEOTIDE SEQUENCE</scope>
    <source>
        <strain evidence="1">G4R7</strain>
    </source>
</reference>
<name>A0ABS8Q5V8_9BURK</name>
<comment type="caution">
    <text evidence="1">The sequence shown here is derived from an EMBL/GenBank/DDBJ whole genome shotgun (WGS) entry which is preliminary data.</text>
</comment>
<gene>
    <name evidence="1" type="ORF">LQ564_09050</name>
</gene>
<evidence type="ECO:0000313" key="2">
    <source>
        <dbReference type="Proteomes" id="UP001179361"/>
    </source>
</evidence>
<accession>A0ABS8Q5V8</accession>
<evidence type="ECO:0000313" key="1">
    <source>
        <dbReference type="EMBL" id="MCD2516457.1"/>
    </source>
</evidence>
<dbReference type="Proteomes" id="UP001179361">
    <property type="component" value="Unassembled WGS sequence"/>
</dbReference>
<sequence>MMGLSELDRRLQARLLAGRRVEADRLVLLDATLLAALDGSRPLTSGERAALQASPLTTRRLAVLAQERRAAAGPAAWRGSAGLLRAADSGAPFEALVTDDGAWRLHVVAGRAILQLDPESRLAPGLLRAAQEVRVRDGAGNTVLEGRLDPDGECEGPWPFDDTPARHFARHGGAFTVEPIGR</sequence>